<comment type="caution">
    <text evidence="1">The sequence shown here is derived from an EMBL/GenBank/DDBJ whole genome shotgun (WGS) entry which is preliminary data.</text>
</comment>
<proteinExistence type="predicted"/>
<keyword evidence="2" id="KW-1185">Reference proteome</keyword>
<reference evidence="1 2" key="1">
    <citation type="journal article" date="2022" name="bioRxiv">
        <title>The genome of the oomycete Peronosclerospora sorghi, a cosmopolitan pathogen of maize and sorghum, is inflated with dispersed pseudogenes.</title>
        <authorList>
            <person name="Fletcher K."/>
            <person name="Martin F."/>
            <person name="Isakeit T."/>
            <person name="Cavanaugh K."/>
            <person name="Magill C."/>
            <person name="Michelmore R."/>
        </authorList>
    </citation>
    <scope>NUCLEOTIDE SEQUENCE [LARGE SCALE GENOMIC DNA]</scope>
    <source>
        <strain evidence="1">P6</strain>
    </source>
</reference>
<name>A0ACC0W600_9STRA</name>
<sequence length="838" mass="94585">MPEERKRRRSRSRSVDTRPVDLDDEERKEAKRIAAIAQKAEARAAKRVATSPTTNVPYAPSRKNAGPSVGASGERKLPRKVGTTADPVIVTDAKPTFRSKEQRQKDALERLEKKRQEMENQRKEAEEARRRFLQRQRNERERDRERAGRSNGDGRRDDRADTSVREKGDARHGAREKASVSKDEGKPALLDPSEAKALQALKDQYLGKTVKKKKVVKASEKFSKIFQFDWEASEDTSADLNPLYAKRMDVNLLYGRGYRAGVDMREQRKRNSFLKELSSKRQKEQQLADETDGSLTREQIASRQQERERLLRTMQARERDRMQEMASREAETMGTHWSEKSLEEMKERDWRIFREDFDITLKGGRAPHPLRKWDEAGDLLPAAVSKAIHEMGFERPSPIQMQAIPIGLQKRDIIGIAETGSGKTAAFMIPIIAYIYSLPTSMVAQTGEQGPLALVMAPTRELALQIEQEGIKLCKYTSVGPPAQQHTIKTLSIVGGQSIEDQGFRLREGVDIIIGTPGRLMDCLESHYLVLNQCNYVVLDEADRMIDMGFEPQVVAVLENMGSMLKSENEDEMEKQLTLANGANVVTELRHRLRVTTMFSATMPVEVERLATTFLRHPSIVKIGDDDSGKNKRIDQRVLFMNPGKKRVKLVEILREILSAHAVPVPRSRKEKVVDGAKIIVFVNIKKECDAVAKFLASEGFRCTILHGGKTQEQREESLKLFREGYCDMLVATDVAGRGLDIPDVTHVVNFDLPSKIQSYSHRIGRTGRAGKEGVAISFLTDNDEEIMYDLKQYLVSTNMPVPSELATHPSAKAAPGARDEKGNVIARSKRETVIYAK</sequence>
<dbReference type="EMBL" id="CM047582">
    <property type="protein sequence ID" value="KAI9914275.1"/>
    <property type="molecule type" value="Genomic_DNA"/>
</dbReference>
<gene>
    <name evidence="1" type="ORF">PsorP6_007071</name>
</gene>
<accession>A0ACC0W600</accession>
<evidence type="ECO:0000313" key="2">
    <source>
        <dbReference type="Proteomes" id="UP001163321"/>
    </source>
</evidence>
<evidence type="ECO:0000313" key="1">
    <source>
        <dbReference type="EMBL" id="KAI9914275.1"/>
    </source>
</evidence>
<protein>
    <submittedName>
        <fullName evidence="1">Uncharacterized protein</fullName>
    </submittedName>
</protein>
<organism evidence="1 2">
    <name type="scientific">Peronosclerospora sorghi</name>
    <dbReference type="NCBI Taxonomy" id="230839"/>
    <lineage>
        <taxon>Eukaryota</taxon>
        <taxon>Sar</taxon>
        <taxon>Stramenopiles</taxon>
        <taxon>Oomycota</taxon>
        <taxon>Peronosporomycetes</taxon>
        <taxon>Peronosporales</taxon>
        <taxon>Peronosporaceae</taxon>
        <taxon>Peronosclerospora</taxon>
    </lineage>
</organism>
<dbReference type="Proteomes" id="UP001163321">
    <property type="component" value="Chromosome 3"/>
</dbReference>